<dbReference type="PaxDb" id="2903-EOD34002"/>
<evidence type="ECO:0000256" key="1">
    <source>
        <dbReference type="SAM" id="MobiDB-lite"/>
    </source>
</evidence>
<dbReference type="HOGENOM" id="CLU_1191795_0_0_1"/>
<dbReference type="EnsemblProtists" id="EOD34002">
    <property type="protein sequence ID" value="EOD34002"/>
    <property type="gene ID" value="EMIHUDRAFT_228830"/>
</dbReference>
<feature type="compositionally biased region" description="Basic and acidic residues" evidence="1">
    <location>
        <begin position="168"/>
        <end position="182"/>
    </location>
</feature>
<reference evidence="3" key="1">
    <citation type="journal article" date="2013" name="Nature">
        <title>Pan genome of the phytoplankton Emiliania underpins its global distribution.</title>
        <authorList>
            <person name="Read B.A."/>
            <person name="Kegel J."/>
            <person name="Klute M.J."/>
            <person name="Kuo A."/>
            <person name="Lefebvre S.C."/>
            <person name="Maumus F."/>
            <person name="Mayer C."/>
            <person name="Miller J."/>
            <person name="Monier A."/>
            <person name="Salamov A."/>
            <person name="Young J."/>
            <person name="Aguilar M."/>
            <person name="Claverie J.M."/>
            <person name="Frickenhaus S."/>
            <person name="Gonzalez K."/>
            <person name="Herman E.K."/>
            <person name="Lin Y.C."/>
            <person name="Napier J."/>
            <person name="Ogata H."/>
            <person name="Sarno A.F."/>
            <person name="Shmutz J."/>
            <person name="Schroeder D."/>
            <person name="de Vargas C."/>
            <person name="Verret F."/>
            <person name="von Dassow P."/>
            <person name="Valentin K."/>
            <person name="Van de Peer Y."/>
            <person name="Wheeler G."/>
            <person name="Dacks J.B."/>
            <person name="Delwiche C.F."/>
            <person name="Dyhrman S.T."/>
            <person name="Glockner G."/>
            <person name="John U."/>
            <person name="Richards T."/>
            <person name="Worden A.Z."/>
            <person name="Zhang X."/>
            <person name="Grigoriev I.V."/>
            <person name="Allen A.E."/>
            <person name="Bidle K."/>
            <person name="Borodovsky M."/>
            <person name="Bowler C."/>
            <person name="Brownlee C."/>
            <person name="Cock J.M."/>
            <person name="Elias M."/>
            <person name="Gladyshev V.N."/>
            <person name="Groth M."/>
            <person name="Guda C."/>
            <person name="Hadaegh A."/>
            <person name="Iglesias-Rodriguez M.D."/>
            <person name="Jenkins J."/>
            <person name="Jones B.M."/>
            <person name="Lawson T."/>
            <person name="Leese F."/>
            <person name="Lindquist E."/>
            <person name="Lobanov A."/>
            <person name="Lomsadze A."/>
            <person name="Malik S.B."/>
            <person name="Marsh M.E."/>
            <person name="Mackinder L."/>
            <person name="Mock T."/>
            <person name="Mueller-Roeber B."/>
            <person name="Pagarete A."/>
            <person name="Parker M."/>
            <person name="Probert I."/>
            <person name="Quesneville H."/>
            <person name="Raines C."/>
            <person name="Rensing S.A."/>
            <person name="Riano-Pachon D.M."/>
            <person name="Richier S."/>
            <person name="Rokitta S."/>
            <person name="Shiraiwa Y."/>
            <person name="Soanes D.M."/>
            <person name="van der Giezen M."/>
            <person name="Wahlund T.M."/>
            <person name="Williams B."/>
            <person name="Wilson W."/>
            <person name="Wolfe G."/>
            <person name="Wurch L.L."/>
        </authorList>
    </citation>
    <scope>NUCLEOTIDE SEQUENCE</scope>
</reference>
<proteinExistence type="predicted"/>
<protein>
    <submittedName>
        <fullName evidence="2">Uncharacterized protein</fullName>
    </submittedName>
</protein>
<accession>A0A0D3KE17</accession>
<feature type="compositionally biased region" description="Polar residues" evidence="1">
    <location>
        <begin position="28"/>
        <end position="38"/>
    </location>
</feature>
<reference evidence="2" key="2">
    <citation type="submission" date="2024-10" db="UniProtKB">
        <authorList>
            <consortium name="EnsemblProtists"/>
        </authorList>
    </citation>
    <scope>IDENTIFICATION</scope>
</reference>
<evidence type="ECO:0000313" key="3">
    <source>
        <dbReference type="Proteomes" id="UP000013827"/>
    </source>
</evidence>
<feature type="region of interest" description="Disordered" evidence="1">
    <location>
        <begin position="168"/>
        <end position="193"/>
    </location>
</feature>
<dbReference type="Proteomes" id="UP000013827">
    <property type="component" value="Unassembled WGS sequence"/>
</dbReference>
<dbReference type="AlphaFoldDB" id="A0A0D3KE17"/>
<organism evidence="2 3">
    <name type="scientific">Emiliania huxleyi (strain CCMP1516)</name>
    <dbReference type="NCBI Taxonomy" id="280463"/>
    <lineage>
        <taxon>Eukaryota</taxon>
        <taxon>Haptista</taxon>
        <taxon>Haptophyta</taxon>
        <taxon>Prymnesiophyceae</taxon>
        <taxon>Isochrysidales</taxon>
        <taxon>Noelaerhabdaceae</taxon>
        <taxon>Emiliania</taxon>
    </lineage>
</organism>
<dbReference type="KEGG" id="ehx:EMIHUDRAFT_228830"/>
<sequence>MALRLLAVRTSLTSETVKSEHTGKPATSGLQRARSASDTKASMLSEMQKLSEFILLMSMEATYSAVEKAAAASLALSEPATRFMIEKTRSLAVQWRDRAASTFQQEQDSQVCALLSSVAYCDDVQPPPMLSPKLATLASVLAAPKTVDIEASDAELREYEARLDRLREKRRASEQRTAERKAGMLPAREPEAEAASLECYLREREEREKLRALKQLPGEPLDDYIAAFRAAQS</sequence>
<evidence type="ECO:0000313" key="2">
    <source>
        <dbReference type="EnsemblProtists" id="EOD34002"/>
    </source>
</evidence>
<dbReference type="RefSeq" id="XP_005786431.1">
    <property type="nucleotide sequence ID" value="XM_005786374.1"/>
</dbReference>
<name>A0A0D3KE17_EMIH1</name>
<dbReference type="GeneID" id="17279356"/>
<keyword evidence="3" id="KW-1185">Reference proteome</keyword>
<feature type="region of interest" description="Disordered" evidence="1">
    <location>
        <begin position="16"/>
        <end position="38"/>
    </location>
</feature>